<feature type="repeat" description="PPR" evidence="3">
    <location>
        <begin position="713"/>
        <end position="747"/>
    </location>
</feature>
<comment type="caution">
    <text evidence="5">The sequence shown here is derived from an EMBL/GenBank/DDBJ whole genome shotgun (WGS) entry which is preliminary data.</text>
</comment>
<evidence type="ECO:0000256" key="3">
    <source>
        <dbReference type="PROSITE-ProRule" id="PRU00708"/>
    </source>
</evidence>
<evidence type="ECO:0000256" key="1">
    <source>
        <dbReference type="ARBA" id="ARBA00006643"/>
    </source>
</evidence>
<dbReference type="Gene3D" id="1.25.40.10">
    <property type="entry name" value="Tetratricopeptide repeat domain"/>
    <property type="match status" value="6"/>
</dbReference>
<name>A0ABR0UAL8_REHGL</name>
<dbReference type="Pfam" id="PF14432">
    <property type="entry name" value="DYW_deaminase"/>
    <property type="match status" value="1"/>
</dbReference>
<dbReference type="InterPro" id="IPR046960">
    <property type="entry name" value="PPR_At4g14850-like_plant"/>
</dbReference>
<feature type="repeat" description="PPR" evidence="3">
    <location>
        <begin position="219"/>
        <end position="253"/>
    </location>
</feature>
<organism evidence="5 6">
    <name type="scientific">Rehmannia glutinosa</name>
    <name type="common">Chinese foxglove</name>
    <dbReference type="NCBI Taxonomy" id="99300"/>
    <lineage>
        <taxon>Eukaryota</taxon>
        <taxon>Viridiplantae</taxon>
        <taxon>Streptophyta</taxon>
        <taxon>Embryophyta</taxon>
        <taxon>Tracheophyta</taxon>
        <taxon>Spermatophyta</taxon>
        <taxon>Magnoliopsida</taxon>
        <taxon>eudicotyledons</taxon>
        <taxon>Gunneridae</taxon>
        <taxon>Pentapetalae</taxon>
        <taxon>asterids</taxon>
        <taxon>lamiids</taxon>
        <taxon>Lamiales</taxon>
        <taxon>Orobanchaceae</taxon>
        <taxon>Rehmannieae</taxon>
        <taxon>Rehmannia</taxon>
    </lineage>
</organism>
<protein>
    <recommendedName>
        <fullName evidence="4">DYW domain-containing protein</fullName>
    </recommendedName>
</protein>
<dbReference type="InterPro" id="IPR032867">
    <property type="entry name" value="DYW_dom"/>
</dbReference>
<feature type="domain" description="DYW" evidence="4">
    <location>
        <begin position="928"/>
        <end position="1020"/>
    </location>
</feature>
<dbReference type="InterPro" id="IPR002885">
    <property type="entry name" value="PPR_rpt"/>
</dbReference>
<dbReference type="PANTHER" id="PTHR47926">
    <property type="entry name" value="PENTATRICOPEPTIDE REPEAT-CONTAINING PROTEIN"/>
    <property type="match status" value="1"/>
</dbReference>
<dbReference type="InterPro" id="IPR046848">
    <property type="entry name" value="E_motif"/>
</dbReference>
<dbReference type="EMBL" id="JABTTQ020003235">
    <property type="protein sequence ID" value="KAK6119283.1"/>
    <property type="molecule type" value="Genomic_DNA"/>
</dbReference>
<evidence type="ECO:0000256" key="2">
    <source>
        <dbReference type="ARBA" id="ARBA00022737"/>
    </source>
</evidence>
<feature type="repeat" description="PPR" evidence="3">
    <location>
        <begin position="320"/>
        <end position="354"/>
    </location>
</feature>
<evidence type="ECO:0000313" key="5">
    <source>
        <dbReference type="EMBL" id="KAK6119283.1"/>
    </source>
</evidence>
<dbReference type="PANTHER" id="PTHR47926:SF533">
    <property type="entry name" value="DYW DOMAIN-CONTAINING PROTEIN"/>
    <property type="match status" value="1"/>
</dbReference>
<feature type="repeat" description="PPR" evidence="3">
    <location>
        <begin position="512"/>
        <end position="542"/>
    </location>
</feature>
<accession>A0ABR0UAL8</accession>
<dbReference type="Pfam" id="PF13041">
    <property type="entry name" value="PPR_2"/>
    <property type="match status" value="3"/>
</dbReference>
<gene>
    <name evidence="5" type="ORF">DH2020_046971</name>
</gene>
<evidence type="ECO:0000313" key="6">
    <source>
        <dbReference type="Proteomes" id="UP001318860"/>
    </source>
</evidence>
<proteinExistence type="inferred from homology"/>
<evidence type="ECO:0000259" key="4">
    <source>
        <dbReference type="Pfam" id="PF14432"/>
    </source>
</evidence>
<dbReference type="InterPro" id="IPR011990">
    <property type="entry name" value="TPR-like_helical_dom_sf"/>
</dbReference>
<reference evidence="5 6" key="1">
    <citation type="journal article" date="2021" name="Comput. Struct. Biotechnol. J.">
        <title>De novo genome assembly of the potent medicinal plant Rehmannia glutinosa using nanopore technology.</title>
        <authorList>
            <person name="Ma L."/>
            <person name="Dong C."/>
            <person name="Song C."/>
            <person name="Wang X."/>
            <person name="Zheng X."/>
            <person name="Niu Y."/>
            <person name="Chen S."/>
            <person name="Feng W."/>
        </authorList>
    </citation>
    <scope>NUCLEOTIDE SEQUENCE [LARGE SCALE GENOMIC DNA]</scope>
    <source>
        <strain evidence="5">DH-2019</strain>
    </source>
</reference>
<sequence>MGRRKTTYKYIGLQGNIKGLNRSLANIHPVRRTGKRLVKVFYPCDIRVYICNGGYIYVFLVTPLSPLRGHSDSQAKLSSFRSQYFIVRASAIQRAAHVAFASIFSCSVRLYSKFDSKPKTYLLSSAPKWFKIHNLRPPVEPPAPSQMKACRSRDIYTSISKALSSSGNRKDLQKLHSLLITFGLHKSLFFSGKLISKYSQLKDPNSSLFAFRENSQTNNAYIWNTIIRAMTHNGFYTKALELYAEMRKIEVKPDNYTFPSVINACGGLKDFEKGRVVHEHVTELGFESDLYINNSLIDMYSRCNELHCAREVFDQMPLRDIVSWNSLISGYTSNGFFEDALEIYTQLRMDGLCPTVLRWAREIQQGQKVHGLAEKVGTCRNVIVSNGLLSMYFKFDMLHNCWRIFNEMVHRDSVTWNTIICGYCESGLYEESIRLYMEMVGHFEPDILTITSVLRACTYVGNLKLGRYVHEYMVRTGYEFDIIASNIIINMYAKCGYVLHAREVFENMGGQDLVSWNSLLGGYTENGLYQEAIELFRRMKITFQPDFVTYVTLLSICTELANINFTEELHCDIIKQGFGSTQTVGNALVDAYAKCGKMENALKQFENMKIRDTVTWNSIISSCGHSENSSLGFRMLRRMRMEGIMPDIPTFLSTLPLCSYLIAKRQGKEMHGCIFKFGFESNTPIGNALIEMYSNTGSLNSSILVFEQMKTRDLVSWTAIISSYGMYGEGRKALEAFENMKAAGIFPDYIVFIAVIYACSHSGLVQEGRACFEQMKKDYNIVPRLEHYACVVDLLSRSGLLAEAEEFILSMPLKPDASIWGVLLSACRASGDMKIAERVSEHVLQLNSNDPGYHVLASNVYAALGRWDQVRKIRTSLKAKGLKKDPGCSWLEIQNRVYYFGAGDRFFKQHKEVIGLLDVLSGLMAKEGYAADVKFVLHDVEEDEKLGMLCGHSERLAIAFSLLHTKPGTPLLVMKNLRVCGDCHTVTKYISKIMCREILVRDANRFHLFKDGTCSCRDHW</sequence>
<comment type="similarity">
    <text evidence="1">Belongs to the PPR family. PCMP-H subfamily.</text>
</comment>
<keyword evidence="6" id="KW-1185">Reference proteome</keyword>
<feature type="repeat" description="PPR" evidence="3">
    <location>
        <begin position="412"/>
        <end position="442"/>
    </location>
</feature>
<dbReference type="PROSITE" id="PS51375">
    <property type="entry name" value="PPR"/>
    <property type="match status" value="6"/>
</dbReference>
<dbReference type="NCBIfam" id="TIGR00756">
    <property type="entry name" value="PPR"/>
    <property type="match status" value="6"/>
</dbReference>
<feature type="repeat" description="PPR" evidence="3">
    <location>
        <begin position="612"/>
        <end position="646"/>
    </location>
</feature>
<dbReference type="Proteomes" id="UP001318860">
    <property type="component" value="Unassembled WGS sequence"/>
</dbReference>
<dbReference type="Pfam" id="PF01535">
    <property type="entry name" value="PPR"/>
    <property type="match status" value="9"/>
</dbReference>
<keyword evidence="2" id="KW-0677">Repeat</keyword>
<dbReference type="Pfam" id="PF20431">
    <property type="entry name" value="E_motif"/>
    <property type="match status" value="1"/>
</dbReference>